<dbReference type="PANTHER" id="PTHR46890:SF48">
    <property type="entry name" value="RNA-DIRECTED DNA POLYMERASE"/>
    <property type="match status" value="1"/>
</dbReference>
<dbReference type="InterPro" id="IPR000477">
    <property type="entry name" value="RT_dom"/>
</dbReference>
<dbReference type="OrthoDB" id="428918at2759"/>
<organism evidence="1 2">
    <name type="scientific">Juglans regia</name>
    <name type="common">English walnut</name>
    <dbReference type="NCBI Taxonomy" id="51240"/>
    <lineage>
        <taxon>Eukaryota</taxon>
        <taxon>Viridiplantae</taxon>
        <taxon>Streptophyta</taxon>
        <taxon>Embryophyta</taxon>
        <taxon>Tracheophyta</taxon>
        <taxon>Spermatophyta</taxon>
        <taxon>Magnoliopsida</taxon>
        <taxon>eudicotyledons</taxon>
        <taxon>Gunneridae</taxon>
        <taxon>Pentapetalae</taxon>
        <taxon>rosids</taxon>
        <taxon>fabids</taxon>
        <taxon>Fagales</taxon>
        <taxon>Juglandaceae</taxon>
        <taxon>Juglans</taxon>
    </lineage>
</organism>
<dbReference type="CDD" id="cd01650">
    <property type="entry name" value="RT_nLTR_like"/>
    <property type="match status" value="1"/>
</dbReference>
<gene>
    <name evidence="2" type="primary">LOC109011659</name>
</gene>
<dbReference type="InterPro" id="IPR052343">
    <property type="entry name" value="Retrotransposon-Effector_Assoc"/>
</dbReference>
<evidence type="ECO:0000313" key="1">
    <source>
        <dbReference type="Proteomes" id="UP000235220"/>
    </source>
</evidence>
<dbReference type="KEGG" id="jre:109011659"/>
<dbReference type="RefSeq" id="XP_018848492.1">
    <property type="nucleotide sequence ID" value="XM_018992947.1"/>
</dbReference>
<dbReference type="InterPro" id="IPR043502">
    <property type="entry name" value="DNA/RNA_pol_sf"/>
</dbReference>
<reference evidence="2" key="1">
    <citation type="submission" date="2025-08" db="UniProtKB">
        <authorList>
            <consortium name="RefSeq"/>
        </authorList>
    </citation>
    <scope>IDENTIFICATION</scope>
    <source>
        <tissue evidence="2">Leaves</tissue>
    </source>
</reference>
<accession>A0A2I4GX79</accession>
<dbReference type="Pfam" id="PF00078">
    <property type="entry name" value="RVT_1"/>
    <property type="match status" value="1"/>
</dbReference>
<dbReference type="AlphaFoldDB" id="A0A2I4GX79"/>
<dbReference type="Proteomes" id="UP000235220">
    <property type="component" value="Chromosome 10"/>
</dbReference>
<evidence type="ECO:0000313" key="2">
    <source>
        <dbReference type="RefSeq" id="XP_018848492.1"/>
    </source>
</evidence>
<dbReference type="SUPFAM" id="SSF56672">
    <property type="entry name" value="DNA/RNA polymerases"/>
    <property type="match status" value="1"/>
</dbReference>
<dbReference type="STRING" id="51240.A0A2I4GX79"/>
<sequence>MWVGEKECERIIEDSWKNDADGNDMGEVMTMISNCSHKLTVWNRVSFGKVQYQLRKANQKLQYLQENGSTYGDREAHLLARVEVQTWLEREETMWRQRSKALWLKEGDQNSKYFHTKASHRRRRNGIKRLKDANGEWQEGERKDRIILEYFQNLFSATDKRGQTDFLECLDGRVTTLMNEDLTRPYTGKEVTDALKEMNPSKAPGPDGMAPIFFQKYWGILKKILPNVISDSQSAFVPRRLITDNVLVAYELIHYLRHKTTEKQGYMSLKLDMSKTYDCVEWCFLETIMVVLGFEKKFVDMVMKCVTTVSFFVLINGKPKGPIVPSRGLRQGDPISPYLFLLCTEGLTTLLRKAERNQVLKGIKVCRRAPNVNHLLFVDDSVIFCQVNVEENITIQRILNTYEKASGQKINKEKTTLVFSNNVTDAVKEEIM</sequence>
<proteinExistence type="predicted"/>
<name>A0A2I4GX79_JUGRE</name>
<dbReference type="GeneID" id="109011659"/>
<dbReference type="Gramene" id="Jr10_13700_p1">
    <property type="protein sequence ID" value="cds.Jr10_13700_p1"/>
    <property type="gene ID" value="Jr10_13700"/>
</dbReference>
<protein>
    <submittedName>
        <fullName evidence="2">Uncharacterized protein LOC109011659</fullName>
    </submittedName>
</protein>
<dbReference type="PANTHER" id="PTHR46890">
    <property type="entry name" value="NON-LTR RETROLELEMENT REVERSE TRANSCRIPTASE-LIKE PROTEIN-RELATED"/>
    <property type="match status" value="1"/>
</dbReference>
<keyword evidence="1" id="KW-1185">Reference proteome</keyword>